<sequence length="176" mass="18195">MYQRILVPVDGSSTSDAGLAEAIRLARGSGGRLRLIHVIDDQSFGFGMAAYGEYPGDWLTVLRDNGMDILEKGQATAKSAGVEVEIKLHDGLLGALDDIVQKEAAQWPADLIVLGTHGRRGVGRLMLGSDAERIVRSSNVPVLLVHGAKPEAGGAAVAAEVKALAGATASTVAALG</sequence>
<dbReference type="AlphaFoldDB" id="A0A1P8JU70"/>
<dbReference type="SUPFAM" id="SSF52402">
    <property type="entry name" value="Adenine nucleotide alpha hydrolases-like"/>
    <property type="match status" value="1"/>
</dbReference>
<evidence type="ECO:0000313" key="3">
    <source>
        <dbReference type="EMBL" id="APW37268.1"/>
    </source>
</evidence>
<evidence type="ECO:0000259" key="2">
    <source>
        <dbReference type="Pfam" id="PF00582"/>
    </source>
</evidence>
<dbReference type="InterPro" id="IPR006016">
    <property type="entry name" value="UspA"/>
</dbReference>
<dbReference type="CDD" id="cd00293">
    <property type="entry name" value="USP-like"/>
    <property type="match status" value="1"/>
</dbReference>
<dbReference type="RefSeq" id="WP_076198609.1">
    <property type="nucleotide sequence ID" value="NZ_CP019236.1"/>
</dbReference>
<comment type="similarity">
    <text evidence="1">Belongs to the universal stress protein A family.</text>
</comment>
<dbReference type="InterPro" id="IPR014729">
    <property type="entry name" value="Rossmann-like_a/b/a_fold"/>
</dbReference>
<dbReference type="Pfam" id="PF00582">
    <property type="entry name" value="Usp"/>
    <property type="match status" value="1"/>
</dbReference>
<evidence type="ECO:0000313" key="4">
    <source>
        <dbReference type="Proteomes" id="UP000186609"/>
    </source>
</evidence>
<dbReference type="Gene3D" id="3.40.50.620">
    <property type="entry name" value="HUPs"/>
    <property type="match status" value="1"/>
</dbReference>
<reference evidence="3 4" key="1">
    <citation type="submission" date="2017-01" db="EMBL/GenBank/DDBJ databases">
        <authorList>
            <person name="Mah S.A."/>
            <person name="Swanson W.J."/>
            <person name="Moy G.W."/>
            <person name="Vacquier V.D."/>
        </authorList>
    </citation>
    <scope>NUCLEOTIDE SEQUENCE [LARGE SCALE GENOMIC DNA]</scope>
    <source>
        <strain evidence="3 4">DCY110</strain>
    </source>
</reference>
<dbReference type="OrthoDB" id="8547832at2"/>
<dbReference type="Proteomes" id="UP000186609">
    <property type="component" value="Chromosome"/>
</dbReference>
<organism evidence="3 4">
    <name type="scientific">Rhodoferax koreensis</name>
    <dbReference type="NCBI Taxonomy" id="1842727"/>
    <lineage>
        <taxon>Bacteria</taxon>
        <taxon>Pseudomonadati</taxon>
        <taxon>Pseudomonadota</taxon>
        <taxon>Betaproteobacteria</taxon>
        <taxon>Burkholderiales</taxon>
        <taxon>Comamonadaceae</taxon>
        <taxon>Rhodoferax</taxon>
    </lineage>
</organism>
<dbReference type="PRINTS" id="PR01438">
    <property type="entry name" value="UNVRSLSTRESS"/>
</dbReference>
<name>A0A1P8JU70_9BURK</name>
<dbReference type="STRING" id="1842727.RD110_08715"/>
<keyword evidence="4" id="KW-1185">Reference proteome</keyword>
<dbReference type="EMBL" id="CP019236">
    <property type="protein sequence ID" value="APW37268.1"/>
    <property type="molecule type" value="Genomic_DNA"/>
</dbReference>
<accession>A0A1P8JU70</accession>
<dbReference type="InterPro" id="IPR006015">
    <property type="entry name" value="Universal_stress_UspA"/>
</dbReference>
<protein>
    <submittedName>
        <fullName evidence="3">Universal stress protein UspA</fullName>
    </submittedName>
</protein>
<dbReference type="KEGG" id="rhy:RD110_08715"/>
<proteinExistence type="inferred from homology"/>
<gene>
    <name evidence="3" type="ORF">RD110_08715</name>
</gene>
<dbReference type="PANTHER" id="PTHR46268:SF15">
    <property type="entry name" value="UNIVERSAL STRESS PROTEIN HP_0031"/>
    <property type="match status" value="1"/>
</dbReference>
<feature type="domain" description="UspA" evidence="2">
    <location>
        <begin position="1"/>
        <end position="146"/>
    </location>
</feature>
<dbReference type="PANTHER" id="PTHR46268">
    <property type="entry name" value="STRESS RESPONSE PROTEIN NHAX"/>
    <property type="match status" value="1"/>
</dbReference>
<evidence type="ECO:0000256" key="1">
    <source>
        <dbReference type="ARBA" id="ARBA00008791"/>
    </source>
</evidence>